<sequence length="423" mass="46761">MKIDFTKASFKDFENIAGQDIYATAAEFNAYLNFLKENGHLNYRIESLTPVGPEMNLMLPGDTSPTWSVCLVSNDYLGFSQHPEIKAAVIKGIELFGTGSGASPAIGGHFVYHRQLEKRIAAFYKRKDAILYTTGYTANSATLQCLLHKEDLAILDMAVHASVYEGVLNTNVKTFLHNNLEMLELVLKNAEHQYCTKMVVIDGVYSQDGDLAPLDKIAELTHRYGAYLVVDDAHGIGVVGDTGRGVVEMHDAFEEVDIITGTFSKALGNIGGYVIAGTELINYLKFQSRQHLFSTTATPAIMGIIRAIELIDEEPEWRTKLWENINYLKNGLVSLGFDVGTTASAVIPVKIGDIPKTLEAGRLLLKAGIYTNPIMYPAVSKKNARIRMNVMATHTKEHLDKVLQAFEDIDRTLNLTNRTPSPL</sequence>
<evidence type="ECO:0000256" key="1">
    <source>
        <dbReference type="ARBA" id="ARBA00001933"/>
    </source>
</evidence>
<evidence type="ECO:0000313" key="4">
    <source>
        <dbReference type="EMBL" id="EHQ24764.1"/>
    </source>
</evidence>
<dbReference type="OrthoDB" id="9807157at2"/>
<dbReference type="HOGENOM" id="CLU_015846_11_0_10"/>
<dbReference type="InterPro" id="IPR015422">
    <property type="entry name" value="PyrdxlP-dep_Trfase_small"/>
</dbReference>
<dbReference type="InterPro" id="IPR004839">
    <property type="entry name" value="Aminotransferase_I/II_large"/>
</dbReference>
<dbReference type="EMBL" id="CM001403">
    <property type="protein sequence ID" value="EHQ24764.1"/>
    <property type="molecule type" value="Genomic_DNA"/>
</dbReference>
<dbReference type="RefSeq" id="WP_008504333.1">
    <property type="nucleotide sequence ID" value="NZ_CM001403.1"/>
</dbReference>
<feature type="domain" description="Aminotransferase class I/classII large" evidence="3">
    <location>
        <begin position="71"/>
        <end position="406"/>
    </location>
</feature>
<evidence type="ECO:0000259" key="3">
    <source>
        <dbReference type="Pfam" id="PF00155"/>
    </source>
</evidence>
<keyword evidence="5" id="KW-1185">Reference proteome</keyword>
<dbReference type="GO" id="GO:0008483">
    <property type="term" value="F:transaminase activity"/>
    <property type="evidence" value="ECO:0007669"/>
    <property type="project" value="UniProtKB-KW"/>
</dbReference>
<gene>
    <name evidence="4" type="ORF">Mucpa_0572</name>
</gene>
<dbReference type="PANTHER" id="PTHR13693">
    <property type="entry name" value="CLASS II AMINOTRANSFERASE/8-AMINO-7-OXONONANOATE SYNTHASE"/>
    <property type="match status" value="1"/>
</dbReference>
<dbReference type="Gene3D" id="3.40.640.10">
    <property type="entry name" value="Type I PLP-dependent aspartate aminotransferase-like (Major domain)"/>
    <property type="match status" value="1"/>
</dbReference>
<proteinExistence type="predicted"/>
<keyword evidence="4" id="KW-0032">Aminotransferase</keyword>
<evidence type="ECO:0000313" key="5">
    <source>
        <dbReference type="Proteomes" id="UP000002774"/>
    </source>
</evidence>
<protein>
    <submittedName>
        <fullName evidence="4">Aminotransferase class I and II</fullName>
    </submittedName>
</protein>
<dbReference type="CDD" id="cd06454">
    <property type="entry name" value="KBL_like"/>
    <property type="match status" value="1"/>
</dbReference>
<keyword evidence="2" id="KW-0808">Transferase</keyword>
<dbReference type="AlphaFoldDB" id="H1Y428"/>
<name>H1Y428_9SPHI</name>
<dbReference type="Pfam" id="PF00155">
    <property type="entry name" value="Aminotran_1_2"/>
    <property type="match status" value="1"/>
</dbReference>
<dbReference type="GO" id="GO:0030170">
    <property type="term" value="F:pyridoxal phosphate binding"/>
    <property type="evidence" value="ECO:0007669"/>
    <property type="project" value="InterPro"/>
</dbReference>
<dbReference type="InterPro" id="IPR015421">
    <property type="entry name" value="PyrdxlP-dep_Trfase_major"/>
</dbReference>
<dbReference type="STRING" id="714943.Mucpa_0572"/>
<dbReference type="InterPro" id="IPR050087">
    <property type="entry name" value="AON_synthase_class-II"/>
</dbReference>
<accession>H1Y428</accession>
<evidence type="ECO:0000256" key="2">
    <source>
        <dbReference type="ARBA" id="ARBA00022679"/>
    </source>
</evidence>
<organism evidence="4 5">
    <name type="scientific">Mucilaginibacter paludis DSM 18603</name>
    <dbReference type="NCBI Taxonomy" id="714943"/>
    <lineage>
        <taxon>Bacteria</taxon>
        <taxon>Pseudomonadati</taxon>
        <taxon>Bacteroidota</taxon>
        <taxon>Sphingobacteriia</taxon>
        <taxon>Sphingobacteriales</taxon>
        <taxon>Sphingobacteriaceae</taxon>
        <taxon>Mucilaginibacter</taxon>
    </lineage>
</organism>
<dbReference type="eggNOG" id="COG0156">
    <property type="taxonomic scope" value="Bacteria"/>
</dbReference>
<dbReference type="InterPro" id="IPR015424">
    <property type="entry name" value="PyrdxlP-dep_Trfase"/>
</dbReference>
<comment type="cofactor">
    <cofactor evidence="1">
        <name>pyridoxal 5'-phosphate</name>
        <dbReference type="ChEBI" id="CHEBI:597326"/>
    </cofactor>
</comment>
<reference evidence="4" key="1">
    <citation type="submission" date="2011-09" db="EMBL/GenBank/DDBJ databases">
        <title>The permanent draft genome of Mucilaginibacter paludis DSM 18603.</title>
        <authorList>
            <consortium name="US DOE Joint Genome Institute (JGI-PGF)"/>
            <person name="Lucas S."/>
            <person name="Han J."/>
            <person name="Lapidus A."/>
            <person name="Bruce D."/>
            <person name="Goodwin L."/>
            <person name="Pitluck S."/>
            <person name="Peters L."/>
            <person name="Kyrpides N."/>
            <person name="Mavromatis K."/>
            <person name="Ivanova N."/>
            <person name="Mikhailova N."/>
            <person name="Held B."/>
            <person name="Detter J.C."/>
            <person name="Tapia R."/>
            <person name="Han C."/>
            <person name="Land M."/>
            <person name="Hauser L."/>
            <person name="Markowitz V."/>
            <person name="Cheng J.-F."/>
            <person name="Hugenholtz P."/>
            <person name="Woyke T."/>
            <person name="Wu D."/>
            <person name="Tindall B."/>
            <person name="Brambilla E."/>
            <person name="Klenk H.-P."/>
            <person name="Eisen J.A."/>
        </authorList>
    </citation>
    <scope>NUCLEOTIDE SEQUENCE [LARGE SCALE GENOMIC DNA]</scope>
    <source>
        <strain evidence="4">DSM 18603</strain>
    </source>
</reference>
<dbReference type="Gene3D" id="3.90.1150.10">
    <property type="entry name" value="Aspartate Aminotransferase, domain 1"/>
    <property type="match status" value="1"/>
</dbReference>
<dbReference type="Proteomes" id="UP000002774">
    <property type="component" value="Chromosome"/>
</dbReference>
<dbReference type="SUPFAM" id="SSF53383">
    <property type="entry name" value="PLP-dependent transferases"/>
    <property type="match status" value="1"/>
</dbReference>